<evidence type="ECO:0000259" key="1">
    <source>
        <dbReference type="PROSITE" id="PS50181"/>
    </source>
</evidence>
<dbReference type="CDD" id="cd22160">
    <property type="entry name" value="F-box_AtFBL13-like"/>
    <property type="match status" value="1"/>
</dbReference>
<dbReference type="SUPFAM" id="SSF81383">
    <property type="entry name" value="F-box domain"/>
    <property type="match status" value="1"/>
</dbReference>
<evidence type="ECO:0000313" key="3">
    <source>
        <dbReference type="Proteomes" id="UP001457282"/>
    </source>
</evidence>
<gene>
    <name evidence="2" type="ORF">M0R45_007485</name>
</gene>
<reference evidence="2 3" key="1">
    <citation type="journal article" date="2023" name="G3 (Bethesda)">
        <title>A chromosome-length genome assembly and annotation of blackberry (Rubus argutus, cv. 'Hillquist').</title>
        <authorList>
            <person name="Bruna T."/>
            <person name="Aryal R."/>
            <person name="Dudchenko O."/>
            <person name="Sargent D.J."/>
            <person name="Mead D."/>
            <person name="Buti M."/>
            <person name="Cavallini A."/>
            <person name="Hytonen T."/>
            <person name="Andres J."/>
            <person name="Pham M."/>
            <person name="Weisz D."/>
            <person name="Mascagni F."/>
            <person name="Usai G."/>
            <person name="Natali L."/>
            <person name="Bassil N."/>
            <person name="Fernandez G.E."/>
            <person name="Lomsadze A."/>
            <person name="Armour M."/>
            <person name="Olukolu B."/>
            <person name="Poorten T."/>
            <person name="Britton C."/>
            <person name="Davik J."/>
            <person name="Ashrafi H."/>
            <person name="Aiden E.L."/>
            <person name="Borodovsky M."/>
            <person name="Worthington M."/>
        </authorList>
    </citation>
    <scope>NUCLEOTIDE SEQUENCE [LARGE SCALE GENOMIC DNA]</scope>
    <source>
        <strain evidence="2">PI 553951</strain>
    </source>
</reference>
<sequence length="341" mass="38989">MELDRISGLPNDVTEKILSRLPLRDAVRTSVLSSKWRYKSEMLRDLVFDDRCVSTQSRATFVNIVDHVLLLHTGPIHKFKLSRRDVLGTIDMDRWIFHLSKNPGVKEMILEIWKGNPYNIPSCLFSCQDIVYLELYRCSLKPPPSTFKGFGSLKTLDLENVTMAQDVFENLIGCRSLLEILILRNCDGFTNLKIDAPNLRYFYIIGVFEGVNLENISNVAQVSLHLKPHIQRLTINRNFLKYLSIGSLPEKLPRPCQYLNFLSVDMSFDVPDEILTCLCLLRNSPALQVLEILVDPEKDHAAVGERLTVKPASVNGFSKLVKELLMFKRDSKHAEIMLLDP</sequence>
<dbReference type="InterPro" id="IPR032675">
    <property type="entry name" value="LRR_dom_sf"/>
</dbReference>
<feature type="domain" description="F-box" evidence="1">
    <location>
        <begin position="3"/>
        <end position="51"/>
    </location>
</feature>
<dbReference type="Gene3D" id="3.80.10.10">
    <property type="entry name" value="Ribonuclease Inhibitor"/>
    <property type="match status" value="1"/>
</dbReference>
<dbReference type="InterPro" id="IPR053781">
    <property type="entry name" value="F-box_AtFBL13-like"/>
</dbReference>
<dbReference type="InterPro" id="IPR036047">
    <property type="entry name" value="F-box-like_dom_sf"/>
</dbReference>
<proteinExistence type="predicted"/>
<keyword evidence="3" id="KW-1185">Reference proteome</keyword>
<dbReference type="EMBL" id="JBEDUW010000002">
    <property type="protein sequence ID" value="KAK9941791.1"/>
    <property type="molecule type" value="Genomic_DNA"/>
</dbReference>
<accession>A0AAW1XXU5</accession>
<protein>
    <recommendedName>
        <fullName evidence="1">F-box domain-containing protein</fullName>
    </recommendedName>
</protein>
<dbReference type="AlphaFoldDB" id="A0AAW1XXU5"/>
<dbReference type="SUPFAM" id="SSF52047">
    <property type="entry name" value="RNI-like"/>
    <property type="match status" value="1"/>
</dbReference>
<dbReference type="InterPro" id="IPR055357">
    <property type="entry name" value="LRR_At1g61320_AtMIF1"/>
</dbReference>
<dbReference type="PANTHER" id="PTHR31639:SF93">
    <property type="entry name" value="F-BOX_FBD_LRR PROTEIN"/>
    <property type="match status" value="1"/>
</dbReference>
<dbReference type="SMART" id="SM00256">
    <property type="entry name" value="FBOX"/>
    <property type="match status" value="1"/>
</dbReference>
<name>A0AAW1XXU5_RUBAR</name>
<dbReference type="Pfam" id="PF00646">
    <property type="entry name" value="F-box"/>
    <property type="match status" value="1"/>
</dbReference>
<dbReference type="Proteomes" id="UP001457282">
    <property type="component" value="Unassembled WGS sequence"/>
</dbReference>
<organism evidence="2 3">
    <name type="scientific">Rubus argutus</name>
    <name type="common">Southern blackberry</name>
    <dbReference type="NCBI Taxonomy" id="59490"/>
    <lineage>
        <taxon>Eukaryota</taxon>
        <taxon>Viridiplantae</taxon>
        <taxon>Streptophyta</taxon>
        <taxon>Embryophyta</taxon>
        <taxon>Tracheophyta</taxon>
        <taxon>Spermatophyta</taxon>
        <taxon>Magnoliopsida</taxon>
        <taxon>eudicotyledons</taxon>
        <taxon>Gunneridae</taxon>
        <taxon>Pentapetalae</taxon>
        <taxon>rosids</taxon>
        <taxon>fabids</taxon>
        <taxon>Rosales</taxon>
        <taxon>Rosaceae</taxon>
        <taxon>Rosoideae</taxon>
        <taxon>Rosoideae incertae sedis</taxon>
        <taxon>Rubus</taxon>
    </lineage>
</organism>
<comment type="caution">
    <text evidence="2">The sequence shown here is derived from an EMBL/GenBank/DDBJ whole genome shotgun (WGS) entry which is preliminary data.</text>
</comment>
<dbReference type="Pfam" id="PF23622">
    <property type="entry name" value="LRR_At1g61320_AtMIF1"/>
    <property type="match status" value="1"/>
</dbReference>
<dbReference type="InterPro" id="IPR001810">
    <property type="entry name" value="F-box_dom"/>
</dbReference>
<evidence type="ECO:0000313" key="2">
    <source>
        <dbReference type="EMBL" id="KAK9941791.1"/>
    </source>
</evidence>
<dbReference type="PROSITE" id="PS50181">
    <property type="entry name" value="FBOX"/>
    <property type="match status" value="1"/>
</dbReference>
<dbReference type="PANTHER" id="PTHR31639">
    <property type="entry name" value="F-BOX PROTEIN-LIKE"/>
    <property type="match status" value="1"/>
</dbReference>